<evidence type="ECO:0000313" key="2">
    <source>
        <dbReference type="EMBL" id="MDG9698216.1"/>
    </source>
</evidence>
<accession>A0AAW6RI86</accession>
<keyword evidence="1" id="KW-0732">Signal</keyword>
<sequence>MNWLKKFLRNAGVMTCLFLGAAIWAADIDTMSNPPPFSFLQESDASHFSEAASRLEDEAMAFLGHAYAIKSRRFFLTPGTWVAYVKQADAAASDWNGTRQEIKGRRVGKDLLELWLDGKGQRAEALAMSEQPIDEKGRYLLGYFTLSPLAGR</sequence>
<proteinExistence type="predicted"/>
<feature type="signal peptide" evidence="1">
    <location>
        <begin position="1"/>
        <end position="25"/>
    </location>
</feature>
<organism evidence="2 3">
    <name type="scientific">Ottowia cancrivicina</name>
    <dbReference type="NCBI Taxonomy" id="3040346"/>
    <lineage>
        <taxon>Bacteria</taxon>
        <taxon>Pseudomonadati</taxon>
        <taxon>Pseudomonadota</taxon>
        <taxon>Betaproteobacteria</taxon>
        <taxon>Burkholderiales</taxon>
        <taxon>Comamonadaceae</taxon>
        <taxon>Ottowia</taxon>
    </lineage>
</organism>
<reference evidence="2 3" key="1">
    <citation type="submission" date="2023-04" db="EMBL/GenBank/DDBJ databases">
        <title>Ottowia paracancer sp. nov., isolated from human stomach.</title>
        <authorList>
            <person name="Song Y."/>
        </authorList>
    </citation>
    <scope>NUCLEOTIDE SEQUENCE [LARGE SCALE GENOMIC DNA]</scope>
    <source>
        <strain evidence="2 3">10c7w1</strain>
    </source>
</reference>
<evidence type="ECO:0000313" key="3">
    <source>
        <dbReference type="Proteomes" id="UP001237156"/>
    </source>
</evidence>
<comment type="caution">
    <text evidence="2">The sequence shown here is derived from an EMBL/GenBank/DDBJ whole genome shotgun (WGS) entry which is preliminary data.</text>
</comment>
<dbReference type="AlphaFoldDB" id="A0AAW6RI86"/>
<name>A0AAW6RI86_9BURK</name>
<protein>
    <submittedName>
        <fullName evidence="2">Uncharacterized protein</fullName>
    </submittedName>
</protein>
<dbReference type="EMBL" id="JARVII010000001">
    <property type="protein sequence ID" value="MDG9698216.1"/>
    <property type="molecule type" value="Genomic_DNA"/>
</dbReference>
<feature type="chain" id="PRO_5043981057" evidence="1">
    <location>
        <begin position="26"/>
        <end position="152"/>
    </location>
</feature>
<evidence type="ECO:0000256" key="1">
    <source>
        <dbReference type="SAM" id="SignalP"/>
    </source>
</evidence>
<keyword evidence="3" id="KW-1185">Reference proteome</keyword>
<dbReference type="Proteomes" id="UP001237156">
    <property type="component" value="Unassembled WGS sequence"/>
</dbReference>
<dbReference type="RefSeq" id="WP_279523368.1">
    <property type="nucleotide sequence ID" value="NZ_JARVII010000001.1"/>
</dbReference>
<gene>
    <name evidence="2" type="ORF">QB898_00510</name>
</gene>